<evidence type="ECO:0000259" key="1">
    <source>
        <dbReference type="SMART" id="SM01321"/>
    </source>
</evidence>
<dbReference type="Gene3D" id="3.30.70.1290">
    <property type="entry name" value="Transposase IS200-like"/>
    <property type="match status" value="1"/>
</dbReference>
<feature type="domain" description="Transposase IS200-like" evidence="1">
    <location>
        <begin position="22"/>
        <end position="171"/>
    </location>
</feature>
<dbReference type="InterPro" id="IPR002686">
    <property type="entry name" value="Transposase_17"/>
</dbReference>
<dbReference type="Pfam" id="PF01797">
    <property type="entry name" value="Y1_Tnp"/>
    <property type="match status" value="1"/>
</dbReference>
<dbReference type="EMBL" id="FQUC01000004">
    <property type="protein sequence ID" value="SHF17245.1"/>
    <property type="molecule type" value="Genomic_DNA"/>
</dbReference>
<dbReference type="InterPro" id="IPR036515">
    <property type="entry name" value="Transposase_17_sf"/>
</dbReference>
<keyword evidence="3" id="KW-1185">Reference proteome</keyword>
<accession>A0A1M4ZGZ1</accession>
<sequence length="183" mass="21241">MTYTSATYSKRKNIRLQGYDYSSEGLYFVTICTQNMKCIFGEVTDGKIEYRDSDVGAGLCSALNSKIVHLSDIGVIVQNQWLSLPQRFPTIELFNFIVMPNHFHGIIHIRTEQNPAPTLSDIICAFKSITTKIRNKSFHTTGQKIWQRNYYEHIIRNDRSLIQIADYISSNPVNWQSDRYYKN</sequence>
<dbReference type="GO" id="GO:0043565">
    <property type="term" value="F:sequence-specific DNA binding"/>
    <property type="evidence" value="ECO:0007669"/>
    <property type="project" value="TreeGrafter"/>
</dbReference>
<dbReference type="STRING" id="1346286.SAMN05444362_10485"/>
<dbReference type="AlphaFoldDB" id="A0A1M4ZGZ1"/>
<protein>
    <submittedName>
        <fullName evidence="2">Transposase IS200 like</fullName>
    </submittedName>
</protein>
<reference evidence="3" key="1">
    <citation type="submission" date="2016-11" db="EMBL/GenBank/DDBJ databases">
        <authorList>
            <person name="Varghese N."/>
            <person name="Submissions S."/>
        </authorList>
    </citation>
    <scope>NUCLEOTIDE SEQUENCE [LARGE SCALE GENOMIC DNA]</scope>
    <source>
        <strain evidence="3">DSM 27370</strain>
    </source>
</reference>
<gene>
    <name evidence="2" type="ORF">SAMN05444362_10485</name>
</gene>
<dbReference type="GO" id="GO:0004803">
    <property type="term" value="F:transposase activity"/>
    <property type="evidence" value="ECO:0007669"/>
    <property type="project" value="InterPro"/>
</dbReference>
<dbReference type="InterPro" id="IPR052715">
    <property type="entry name" value="RAYT_transposase"/>
</dbReference>
<evidence type="ECO:0000313" key="2">
    <source>
        <dbReference type="EMBL" id="SHF17245.1"/>
    </source>
</evidence>
<dbReference type="OrthoDB" id="9794403at2"/>
<name>A0A1M4ZGZ1_9BACT</name>
<dbReference type="PANTHER" id="PTHR36966">
    <property type="entry name" value="REP-ASSOCIATED TYROSINE TRANSPOSASE"/>
    <property type="match status" value="1"/>
</dbReference>
<dbReference type="SUPFAM" id="SSF143422">
    <property type="entry name" value="Transposase IS200-like"/>
    <property type="match status" value="1"/>
</dbReference>
<dbReference type="GO" id="GO:0006313">
    <property type="term" value="P:DNA transposition"/>
    <property type="evidence" value="ECO:0007669"/>
    <property type="project" value="InterPro"/>
</dbReference>
<dbReference type="RefSeq" id="WP_062181553.1">
    <property type="nucleotide sequence ID" value="NZ_BBXL01000013.1"/>
</dbReference>
<dbReference type="PANTHER" id="PTHR36966:SF1">
    <property type="entry name" value="REP-ASSOCIATED TYROSINE TRANSPOSASE"/>
    <property type="match status" value="1"/>
</dbReference>
<evidence type="ECO:0000313" key="3">
    <source>
        <dbReference type="Proteomes" id="UP000184480"/>
    </source>
</evidence>
<organism evidence="2 3">
    <name type="scientific">Dysgonomonas macrotermitis</name>
    <dbReference type="NCBI Taxonomy" id="1346286"/>
    <lineage>
        <taxon>Bacteria</taxon>
        <taxon>Pseudomonadati</taxon>
        <taxon>Bacteroidota</taxon>
        <taxon>Bacteroidia</taxon>
        <taxon>Bacteroidales</taxon>
        <taxon>Dysgonomonadaceae</taxon>
        <taxon>Dysgonomonas</taxon>
    </lineage>
</organism>
<dbReference type="Proteomes" id="UP000184480">
    <property type="component" value="Unassembled WGS sequence"/>
</dbReference>
<dbReference type="SMART" id="SM01321">
    <property type="entry name" value="Y1_Tnp"/>
    <property type="match status" value="1"/>
</dbReference>
<proteinExistence type="predicted"/>